<dbReference type="PANTHER" id="PTHR47543:SF2">
    <property type="entry name" value="RNA POLYMERASE II TRANSCRIPTION FACTOR SIII SUBUNIT A"/>
    <property type="match status" value="1"/>
</dbReference>
<organism evidence="2 3">
    <name type="scientific">Citrus unshiu</name>
    <name type="common">Satsuma mandarin</name>
    <name type="synonym">Citrus nobilis var. unshiu</name>
    <dbReference type="NCBI Taxonomy" id="55188"/>
    <lineage>
        <taxon>Eukaryota</taxon>
        <taxon>Viridiplantae</taxon>
        <taxon>Streptophyta</taxon>
        <taxon>Embryophyta</taxon>
        <taxon>Tracheophyta</taxon>
        <taxon>Spermatophyta</taxon>
        <taxon>Magnoliopsida</taxon>
        <taxon>eudicotyledons</taxon>
        <taxon>Gunneridae</taxon>
        <taxon>Pentapetalae</taxon>
        <taxon>rosids</taxon>
        <taxon>malvids</taxon>
        <taxon>Sapindales</taxon>
        <taxon>Rutaceae</taxon>
        <taxon>Aurantioideae</taxon>
        <taxon>Citrus</taxon>
    </lineage>
</organism>
<dbReference type="STRING" id="55188.A0A2H5PHB1"/>
<reference evidence="2 3" key="1">
    <citation type="journal article" date="2017" name="Front. Genet.">
        <title>Draft sequencing of the heterozygous diploid genome of Satsuma (Citrus unshiu Marc.) using a hybrid assembly approach.</title>
        <authorList>
            <person name="Shimizu T."/>
            <person name="Tanizawa Y."/>
            <person name="Mochizuki T."/>
            <person name="Nagasaki H."/>
            <person name="Yoshioka T."/>
            <person name="Toyoda A."/>
            <person name="Fujiyama A."/>
            <person name="Kaminuma E."/>
            <person name="Nakamura Y."/>
        </authorList>
    </citation>
    <scope>NUCLEOTIDE SEQUENCE [LARGE SCALE GENOMIC DNA]</scope>
    <source>
        <strain evidence="3">cv. Miyagawa wase</strain>
    </source>
</reference>
<evidence type="ECO:0000313" key="3">
    <source>
        <dbReference type="Proteomes" id="UP000236630"/>
    </source>
</evidence>
<name>A0A2H5PHB1_CITUN</name>
<dbReference type="EMBL" id="BDQV01000074">
    <property type="protein sequence ID" value="GAY51753.1"/>
    <property type="molecule type" value="Genomic_DNA"/>
</dbReference>
<dbReference type="Proteomes" id="UP000236630">
    <property type="component" value="Unassembled WGS sequence"/>
</dbReference>
<dbReference type="PANTHER" id="PTHR47543">
    <property type="entry name" value="OS08G0169600 PROTEIN"/>
    <property type="match status" value="1"/>
</dbReference>
<dbReference type="GO" id="GO:0070449">
    <property type="term" value="C:elongin complex"/>
    <property type="evidence" value="ECO:0007669"/>
    <property type="project" value="InterPro"/>
</dbReference>
<dbReference type="GO" id="GO:0006368">
    <property type="term" value="P:transcription elongation by RNA polymerase II"/>
    <property type="evidence" value="ECO:0007669"/>
    <property type="project" value="InterPro"/>
</dbReference>
<evidence type="ECO:0000313" key="2">
    <source>
        <dbReference type="EMBL" id="GAY51753.1"/>
    </source>
</evidence>
<gene>
    <name evidence="2" type="ORF">CUMW_136670</name>
</gene>
<proteinExistence type="predicted"/>
<keyword evidence="1" id="KW-0812">Transmembrane</keyword>
<evidence type="ECO:0008006" key="4">
    <source>
        <dbReference type="Google" id="ProtNLM"/>
    </source>
</evidence>
<dbReference type="Gene3D" id="6.10.250.3180">
    <property type="match status" value="1"/>
</dbReference>
<keyword evidence="1" id="KW-1133">Transmembrane helix</keyword>
<protein>
    <recommendedName>
        <fullName evidence="4">Elongin-A</fullName>
    </recommendedName>
</protein>
<evidence type="ECO:0000256" key="1">
    <source>
        <dbReference type="SAM" id="Phobius"/>
    </source>
</evidence>
<dbReference type="AlphaFoldDB" id="A0A2H5PHB1"/>
<accession>A0A2H5PHB1</accession>
<dbReference type="Pfam" id="PF06881">
    <property type="entry name" value="Elongin_A"/>
    <property type="match status" value="1"/>
</dbReference>
<keyword evidence="3" id="KW-1185">Reference proteome</keyword>
<sequence>MKSKGSDVRIMPGSVERRPAPSLVDLCVKVVIGNIRYLGDVGETDSHLLEQILPHCTRDQLMHVENSTIGRDLSPVTDELWMKFYKKDFGEKNFNLVIERMKKKKVAFRWKQLYEAKTKDVFEAENVAANRLKQLYQKADAQKQSRQIRICEKVPPSSNKRSWGNGPGYGISGGKSSLMKKAKLDLLKRTNYACELEVAKIPARSGPGPYPGVAGRNRYEIEESVFDGFWSGMDVRIQKLSTEIIILRSHSGSDSDCLPLIPPNPIPSYAPTTVYTPSDPPLPLSHYSLWSLLVVHMGYLMFTQLLYTLKSMA</sequence>
<dbReference type="InterPro" id="IPR010684">
    <property type="entry name" value="RNA_pol_II_trans_fac_SIII_A"/>
</dbReference>
<feature type="transmembrane region" description="Helical" evidence="1">
    <location>
        <begin position="287"/>
        <end position="309"/>
    </location>
</feature>
<keyword evidence="1" id="KW-0472">Membrane</keyword>
<comment type="caution">
    <text evidence="2">The sequence shown here is derived from an EMBL/GenBank/DDBJ whole genome shotgun (WGS) entry which is preliminary data.</text>
</comment>